<feature type="binding site" evidence="14">
    <location>
        <position position="137"/>
    </location>
    <ligand>
        <name>Mg(2+)</name>
        <dbReference type="ChEBI" id="CHEBI:18420"/>
        <label>1</label>
    </ligand>
</feature>
<evidence type="ECO:0000256" key="15">
    <source>
        <dbReference type="PIRSR" id="PIRSR604809-50"/>
    </source>
</evidence>
<dbReference type="AlphaFoldDB" id="A0A1G6HET5"/>
<evidence type="ECO:0000313" key="21">
    <source>
        <dbReference type="EMBL" id="SDB92827.1"/>
    </source>
</evidence>
<dbReference type="FunFam" id="3.30.590.10:FF:000003">
    <property type="entry name" value="Glutamine synthetase 2"/>
    <property type="match status" value="1"/>
</dbReference>
<dbReference type="PROSITE" id="PS51986">
    <property type="entry name" value="GS_BETA_GRASP"/>
    <property type="match status" value="1"/>
</dbReference>
<keyword evidence="5" id="KW-0963">Cytoplasm</keyword>
<evidence type="ECO:0000256" key="12">
    <source>
        <dbReference type="PIRSR" id="PIRSR604809-1"/>
    </source>
</evidence>
<dbReference type="PROSITE" id="PS00181">
    <property type="entry name" value="GLNA_ATP"/>
    <property type="match status" value="1"/>
</dbReference>
<evidence type="ECO:0000256" key="9">
    <source>
        <dbReference type="ARBA" id="ARBA00022840"/>
    </source>
</evidence>
<dbReference type="FunFam" id="3.10.20.70:FF:000005">
    <property type="entry name" value="Glutamine synthetase"/>
    <property type="match status" value="1"/>
</dbReference>
<feature type="domain" description="GS catalytic" evidence="20">
    <location>
        <begin position="113"/>
        <end position="449"/>
    </location>
</feature>
<dbReference type="GO" id="GO:0005737">
    <property type="term" value="C:cytoplasm"/>
    <property type="evidence" value="ECO:0007669"/>
    <property type="project" value="UniProtKB-SubCell"/>
</dbReference>
<evidence type="ECO:0000256" key="1">
    <source>
        <dbReference type="ARBA" id="ARBA00004496"/>
    </source>
</evidence>
<evidence type="ECO:0000256" key="7">
    <source>
        <dbReference type="ARBA" id="ARBA00022723"/>
    </source>
</evidence>
<evidence type="ECO:0000256" key="4">
    <source>
        <dbReference type="ARBA" id="ARBA00021364"/>
    </source>
</evidence>
<keyword evidence="9 13" id="KW-0067">ATP-binding</keyword>
<dbReference type="PANTHER" id="PTHR43785">
    <property type="entry name" value="GAMMA-GLUTAMYLPUTRESCINE SYNTHETASE"/>
    <property type="match status" value="1"/>
</dbReference>
<dbReference type="GO" id="GO:0004356">
    <property type="term" value="F:glutamine synthetase activity"/>
    <property type="evidence" value="ECO:0007669"/>
    <property type="project" value="UniProtKB-EC"/>
</dbReference>
<dbReference type="SMART" id="SM01230">
    <property type="entry name" value="Gln-synt_C"/>
    <property type="match status" value="1"/>
</dbReference>
<keyword evidence="10 14" id="KW-0460">Magnesium</keyword>
<dbReference type="Gene3D" id="3.10.20.70">
    <property type="entry name" value="Glutamine synthetase, N-terminal domain"/>
    <property type="match status" value="1"/>
</dbReference>
<dbReference type="STRING" id="1464122.SAMN05421737_103262"/>
<dbReference type="OrthoDB" id="9807095at2"/>
<dbReference type="GO" id="GO:0006542">
    <property type="term" value="P:glutamine biosynthetic process"/>
    <property type="evidence" value="ECO:0007669"/>
    <property type="project" value="InterPro"/>
</dbReference>
<evidence type="ECO:0000256" key="14">
    <source>
        <dbReference type="PIRSR" id="PIRSR604809-3"/>
    </source>
</evidence>
<dbReference type="EC" id="6.3.1.2" evidence="3 18"/>
<comment type="catalytic activity">
    <reaction evidence="11 18">
        <text>L-glutamate + NH4(+) + ATP = L-glutamine + ADP + phosphate + H(+)</text>
        <dbReference type="Rhea" id="RHEA:16169"/>
        <dbReference type="ChEBI" id="CHEBI:15378"/>
        <dbReference type="ChEBI" id="CHEBI:28938"/>
        <dbReference type="ChEBI" id="CHEBI:29985"/>
        <dbReference type="ChEBI" id="CHEBI:30616"/>
        <dbReference type="ChEBI" id="CHEBI:43474"/>
        <dbReference type="ChEBI" id="CHEBI:58359"/>
        <dbReference type="ChEBI" id="CHEBI:456216"/>
        <dbReference type="EC" id="6.3.1.2"/>
    </reaction>
</comment>
<evidence type="ECO:0000259" key="19">
    <source>
        <dbReference type="PROSITE" id="PS51986"/>
    </source>
</evidence>
<evidence type="ECO:0000313" key="22">
    <source>
        <dbReference type="Proteomes" id="UP000242662"/>
    </source>
</evidence>
<dbReference type="InterPro" id="IPR008146">
    <property type="entry name" value="Gln_synth_cat_dom"/>
</dbReference>
<dbReference type="InterPro" id="IPR027303">
    <property type="entry name" value="Gln_synth_gly_rich_site"/>
</dbReference>
<dbReference type="InterPro" id="IPR004809">
    <property type="entry name" value="Gln_synth_I"/>
</dbReference>
<evidence type="ECO:0000256" key="8">
    <source>
        <dbReference type="ARBA" id="ARBA00022741"/>
    </source>
</evidence>
<evidence type="ECO:0000256" key="13">
    <source>
        <dbReference type="PIRSR" id="PIRSR604809-2"/>
    </source>
</evidence>
<feature type="binding site" evidence="12">
    <location>
        <position position="303"/>
    </location>
    <ligand>
        <name>L-glutamate</name>
        <dbReference type="ChEBI" id="CHEBI:29985"/>
    </ligand>
</feature>
<evidence type="ECO:0000256" key="2">
    <source>
        <dbReference type="ARBA" id="ARBA00009897"/>
    </source>
</evidence>
<feature type="binding site" evidence="13">
    <location>
        <position position="189"/>
    </location>
    <ligand>
        <name>ATP</name>
        <dbReference type="ChEBI" id="CHEBI:30616"/>
    </ligand>
</feature>
<dbReference type="PROSITE" id="PS00180">
    <property type="entry name" value="GLNA_1"/>
    <property type="match status" value="1"/>
</dbReference>
<dbReference type="Gene3D" id="3.30.590.10">
    <property type="entry name" value="Glutamine synthetase/guanido kinase, catalytic domain"/>
    <property type="match status" value="1"/>
</dbReference>
<evidence type="ECO:0000256" key="5">
    <source>
        <dbReference type="ARBA" id="ARBA00022490"/>
    </source>
</evidence>
<feature type="binding site" evidence="13">
    <location>
        <begin position="204"/>
        <end position="206"/>
    </location>
    <ligand>
        <name>ATP</name>
        <dbReference type="ChEBI" id="CHEBI:30616"/>
    </ligand>
</feature>
<dbReference type="InterPro" id="IPR027302">
    <property type="entry name" value="Gln_synth_N_conserv_site"/>
</dbReference>
<keyword evidence="22" id="KW-1185">Reference proteome</keyword>
<reference evidence="22" key="1">
    <citation type="submission" date="2016-09" db="EMBL/GenBank/DDBJ databases">
        <authorList>
            <person name="Varghese N."/>
            <person name="Submissions S."/>
        </authorList>
    </citation>
    <scope>NUCLEOTIDE SEQUENCE [LARGE SCALE GENOMIC DNA]</scope>
    <source>
        <strain evidence="22">25nlg</strain>
    </source>
</reference>
<feature type="binding site" evidence="12">
    <location>
        <position position="309"/>
    </location>
    <ligand>
        <name>L-glutamate</name>
        <dbReference type="ChEBI" id="CHEBI:29985"/>
    </ligand>
</feature>
<evidence type="ECO:0000256" key="10">
    <source>
        <dbReference type="ARBA" id="ARBA00022842"/>
    </source>
</evidence>
<dbReference type="PROSITE" id="PS51987">
    <property type="entry name" value="GS_CATALYTIC"/>
    <property type="match status" value="1"/>
</dbReference>
<keyword evidence="7 14" id="KW-0479">Metal-binding</keyword>
<dbReference type="InterPro" id="IPR014746">
    <property type="entry name" value="Gln_synth/guanido_kin_cat_dom"/>
</dbReference>
<feature type="modified residue" description="O-AMP-tyrosine" evidence="15">
    <location>
        <position position="378"/>
    </location>
</feature>
<dbReference type="RefSeq" id="WP_090775101.1">
    <property type="nucleotide sequence ID" value="NZ_FMYM01000003.1"/>
</dbReference>
<evidence type="ECO:0000256" key="11">
    <source>
        <dbReference type="ARBA" id="ARBA00049436"/>
    </source>
</evidence>
<comment type="subcellular location">
    <subcellularLocation>
        <location evidence="1">Cytoplasm</location>
    </subcellularLocation>
</comment>
<feature type="binding site" evidence="14">
    <location>
        <position position="338"/>
    </location>
    <ligand>
        <name>Mg(2+)</name>
        <dbReference type="ChEBI" id="CHEBI:18420"/>
        <label>1</label>
    </ligand>
</feature>
<gene>
    <name evidence="21" type="ORF">SAMN05421737_103262</name>
</gene>
<evidence type="ECO:0000256" key="18">
    <source>
        <dbReference type="RuleBase" id="RU004356"/>
    </source>
</evidence>
<keyword evidence="15" id="KW-0597">Phosphoprotein</keyword>
<proteinExistence type="inferred from homology"/>
<keyword evidence="8 13" id="KW-0547">Nucleotide-binding</keyword>
<feature type="binding site" evidence="14">
    <location>
        <position position="139"/>
    </location>
    <ligand>
        <name>Mg(2+)</name>
        <dbReference type="ChEBI" id="CHEBI:18420"/>
        <label>1</label>
    </ligand>
</feature>
<keyword evidence="6 18" id="KW-0436">Ligase</keyword>
<evidence type="ECO:0000256" key="3">
    <source>
        <dbReference type="ARBA" id="ARBA00012937"/>
    </source>
</evidence>
<evidence type="ECO:0000256" key="17">
    <source>
        <dbReference type="RuleBase" id="RU000384"/>
    </source>
</evidence>
<protein>
    <recommendedName>
        <fullName evidence="4 18">Glutamine synthetase</fullName>
        <ecNumber evidence="3 18">6.3.1.2</ecNumber>
    </recommendedName>
</protein>
<dbReference type="GO" id="GO:0046872">
    <property type="term" value="F:metal ion binding"/>
    <property type="evidence" value="ECO:0007669"/>
    <property type="project" value="UniProtKB-KW"/>
</dbReference>
<dbReference type="Pfam" id="PF00120">
    <property type="entry name" value="Gln-synt_C"/>
    <property type="match status" value="1"/>
</dbReference>
<name>A0A1G6HET5_9BACI</name>
<feature type="binding site" evidence="13">
    <location>
        <position position="321"/>
    </location>
    <ligand>
        <name>ATP</name>
        <dbReference type="ChEBI" id="CHEBI:30616"/>
    </ligand>
</feature>
<evidence type="ECO:0000256" key="16">
    <source>
        <dbReference type="PROSITE-ProRule" id="PRU01330"/>
    </source>
</evidence>
<dbReference type="Pfam" id="PF03951">
    <property type="entry name" value="Gln-synt_N"/>
    <property type="match status" value="1"/>
</dbReference>
<organism evidence="21 22">
    <name type="scientific">Shouchella lonarensis</name>
    <dbReference type="NCBI Taxonomy" id="1464122"/>
    <lineage>
        <taxon>Bacteria</taxon>
        <taxon>Bacillati</taxon>
        <taxon>Bacillota</taxon>
        <taxon>Bacilli</taxon>
        <taxon>Bacillales</taxon>
        <taxon>Bacillaceae</taxon>
        <taxon>Shouchella</taxon>
    </lineage>
</organism>
<feature type="binding site" evidence="14">
    <location>
        <position position="201"/>
    </location>
    <ligand>
        <name>Mg(2+)</name>
        <dbReference type="ChEBI" id="CHEBI:18420"/>
        <label>1</label>
    </ligand>
</feature>
<feature type="binding site" evidence="12">
    <location>
        <begin position="245"/>
        <end position="246"/>
    </location>
    <ligand>
        <name>L-glutamate</name>
        <dbReference type="ChEBI" id="CHEBI:29985"/>
    </ligand>
</feature>
<dbReference type="InterPro" id="IPR008147">
    <property type="entry name" value="Gln_synt_N"/>
</dbReference>
<dbReference type="SUPFAM" id="SSF54368">
    <property type="entry name" value="Glutamine synthetase, N-terminal domain"/>
    <property type="match status" value="1"/>
</dbReference>
<comment type="similarity">
    <text evidence="2 16 17">Belongs to the glutamine synthetase family.</text>
</comment>
<dbReference type="PANTHER" id="PTHR43785:SF12">
    <property type="entry name" value="TYPE-1 GLUTAMINE SYNTHETASE 2"/>
    <property type="match status" value="1"/>
</dbReference>
<evidence type="ECO:0000256" key="6">
    <source>
        <dbReference type="ARBA" id="ARBA00022598"/>
    </source>
</evidence>
<dbReference type="SUPFAM" id="SSF55931">
    <property type="entry name" value="Glutamine synthetase/guanido kinase"/>
    <property type="match status" value="1"/>
</dbReference>
<sequence>MSKYTKEDIVRIAKEENVRFIRLQFTDLLGTIKNVEIPVSQIEKALDNKMMFDGSSIEGFVRIEESDMYLYPDLDTWVVFPWTQEKGKVARLICDVYQPGKPGEEPTPFEGDPRGILKRVLKEARELGFTSFNIGPEPEFFLFKNDEKGEPTLELNDKGGYFDLAPTDLGENCRRDIVLELEDMGFEIEASHHEVAPGQHEIDFKYADAITTCDNIQTFKLVVKTIARKHGLHATFMPKPLFGVNGSGMHLNMSLFNEKGNAFYDQQSETQLSTTAMQFLGGILDHAKGFTAITNPIVNSYKRLVPGYEAPVYIAWSLRNRSPLVRIPSSRGVSTRIEVRSPDPSANPYLAMALMLAAGLDGVKRKLTPPSQTSGNIYDMNKSERVQSGIEALPSTLKDALNELEKDSVLVQALGNHAFEHFMEAKEVEWDQFRTQVHAWERDQFLSSY</sequence>
<accession>A0A1G6HET5</accession>
<evidence type="ECO:0000259" key="20">
    <source>
        <dbReference type="PROSITE" id="PS51987"/>
    </source>
</evidence>
<dbReference type="Proteomes" id="UP000242662">
    <property type="component" value="Unassembled WGS sequence"/>
</dbReference>
<comment type="cofactor">
    <cofactor evidence="14">
        <name>Mg(2+)</name>
        <dbReference type="ChEBI" id="CHEBI:18420"/>
    </cofactor>
    <text evidence="14">Binds 2 Mg(2+) ions per subunit.</text>
</comment>
<feature type="binding site" evidence="12">
    <location>
        <position position="340"/>
    </location>
    <ligand>
        <name>L-glutamate</name>
        <dbReference type="ChEBI" id="CHEBI:29985"/>
    </ligand>
</feature>
<feature type="binding site" evidence="12">
    <location>
        <position position="321"/>
    </location>
    <ligand>
        <name>L-glutamate</name>
        <dbReference type="ChEBI" id="CHEBI:29985"/>
    </ligand>
</feature>
<feature type="domain" description="GS beta-grasp" evidence="19">
    <location>
        <begin position="16"/>
        <end position="101"/>
    </location>
</feature>
<feature type="binding site" evidence="14">
    <location>
        <position position="250"/>
    </location>
    <ligand>
        <name>Mg(2+)</name>
        <dbReference type="ChEBI" id="CHEBI:18420"/>
        <label>1</label>
    </ligand>
</feature>
<dbReference type="EMBL" id="FMYM01000003">
    <property type="protein sequence ID" value="SDB92827.1"/>
    <property type="molecule type" value="Genomic_DNA"/>
</dbReference>
<dbReference type="GO" id="GO:0005524">
    <property type="term" value="F:ATP binding"/>
    <property type="evidence" value="ECO:0007669"/>
    <property type="project" value="UniProtKB-KW"/>
</dbReference>
<feature type="binding site" evidence="14">
    <location>
        <position position="194"/>
    </location>
    <ligand>
        <name>Mg(2+)</name>
        <dbReference type="ChEBI" id="CHEBI:18420"/>
        <label>1</label>
    </ligand>
</feature>
<dbReference type="InterPro" id="IPR036651">
    <property type="entry name" value="Gln_synt_N_sf"/>
</dbReference>
<dbReference type="NCBIfam" id="TIGR00653">
    <property type="entry name" value="GlnA"/>
    <property type="match status" value="1"/>
</dbReference>